<evidence type="ECO:0000313" key="1">
    <source>
        <dbReference type="EMBL" id="PLS01826.1"/>
    </source>
</evidence>
<dbReference type="InterPro" id="IPR025466">
    <property type="entry name" value="DUF4317"/>
</dbReference>
<organism evidence="1 2">
    <name type="scientific">Neobacillus cucumis</name>
    <dbReference type="NCBI Taxonomy" id="1740721"/>
    <lineage>
        <taxon>Bacteria</taxon>
        <taxon>Bacillati</taxon>
        <taxon>Bacillota</taxon>
        <taxon>Bacilli</taxon>
        <taxon>Bacillales</taxon>
        <taxon>Bacillaceae</taxon>
        <taxon>Neobacillus</taxon>
    </lineage>
</organism>
<keyword evidence="2" id="KW-1185">Reference proteome</keyword>
<dbReference type="RefSeq" id="WP_101650792.1">
    <property type="nucleotide sequence ID" value="NZ_PGVE01000088.1"/>
</dbReference>
<dbReference type="OrthoDB" id="1642058at2"/>
<dbReference type="AlphaFoldDB" id="A0A2N5H8H9"/>
<accession>A0A2N5H8H9</accession>
<dbReference type="Pfam" id="PF14199">
    <property type="entry name" value="DUF4317"/>
    <property type="match status" value="1"/>
</dbReference>
<dbReference type="Proteomes" id="UP000234950">
    <property type="component" value="Unassembled WGS sequence"/>
</dbReference>
<reference evidence="1 2" key="1">
    <citation type="submission" date="2017-11" db="EMBL/GenBank/DDBJ databases">
        <title>Comparitive Functional Genomics of Dry Heat Resistant strains isolated from the Viking Spacecraft.</title>
        <authorList>
            <person name="Seuylemezian A."/>
            <person name="Cooper K."/>
            <person name="Vaishampayan P."/>
        </authorList>
    </citation>
    <scope>NUCLEOTIDE SEQUENCE [LARGE SCALE GENOMIC DNA]</scope>
    <source>
        <strain evidence="1 2">V32-6</strain>
    </source>
</reference>
<evidence type="ECO:0008006" key="3">
    <source>
        <dbReference type="Google" id="ProtNLM"/>
    </source>
</evidence>
<proteinExistence type="predicted"/>
<dbReference type="EMBL" id="PGVE01000088">
    <property type="protein sequence ID" value="PLS01826.1"/>
    <property type="molecule type" value="Genomic_DNA"/>
</dbReference>
<sequence length="387" mass="45110">MNKKDIANIRKQFKLDNYNLQIREIFNVYVQKESGEIYHQVSQPFQMLEQEAQELFLANFKKVLTGQLDAKLFELKFMRDVEDSTQMFLFEGLQQDTTEDWKEYMLEIVVKMFAATVYEFDTVVTFIRGEYRKPTRKRNAESEEGGDDQVYSNAFILCSLNKTDVPKKALMFDYIEKEYKSYNVFDPIINLDSPLTGFLFPALNDNAADVNHLLYYTGKANQPDFKFMEEVLNCEEIITAQEDKDCFDFILKEVIGDEVDSRVISNVYEEIDKLVQENQENEESEIPTIDSRDIERILTVSGVENVETAKLEHAFKAILDDEKHEFKATSLVPKTIKIETKVANVTINPKDLKYVKYITFEGKRCLLLEVDEEVIVEGFRLEESETL</sequence>
<gene>
    <name evidence="1" type="ORF">CVD27_23030</name>
</gene>
<protein>
    <recommendedName>
        <fullName evidence="3">DUF4317 domain-containing protein</fullName>
    </recommendedName>
</protein>
<comment type="caution">
    <text evidence="1">The sequence shown here is derived from an EMBL/GenBank/DDBJ whole genome shotgun (WGS) entry which is preliminary data.</text>
</comment>
<name>A0A2N5H8H9_9BACI</name>
<evidence type="ECO:0000313" key="2">
    <source>
        <dbReference type="Proteomes" id="UP000234950"/>
    </source>
</evidence>